<dbReference type="EMBL" id="JAATEP010000033">
    <property type="protein sequence ID" value="NJP94960.1"/>
    <property type="molecule type" value="Genomic_DNA"/>
</dbReference>
<evidence type="ECO:0000313" key="7">
    <source>
        <dbReference type="Proteomes" id="UP000696294"/>
    </source>
</evidence>
<dbReference type="EC" id="1.13.11.-" evidence="5"/>
<dbReference type="PANTHER" id="PTHR10543">
    <property type="entry name" value="BETA-CAROTENE DIOXYGENASE"/>
    <property type="match status" value="1"/>
</dbReference>
<keyword evidence="2 5" id="KW-0479">Metal-binding</keyword>
<comment type="caution">
    <text evidence="6">The sequence shown here is derived from an EMBL/GenBank/DDBJ whole genome shotgun (WGS) entry which is preliminary data.</text>
</comment>
<gene>
    <name evidence="6" type="ORF">HCN51_36940</name>
</gene>
<proteinExistence type="inferred from homology"/>
<keyword evidence="4 5" id="KW-0408">Iron</keyword>
<reference evidence="6 7" key="1">
    <citation type="submission" date="2020-03" db="EMBL/GenBank/DDBJ databases">
        <title>WGS of actinomycetes isolated from Thailand.</title>
        <authorList>
            <person name="Thawai C."/>
        </authorList>
    </citation>
    <scope>NUCLEOTIDE SEQUENCE [LARGE SCALE GENOMIC DNA]</scope>
    <source>
        <strain evidence="6 7">FMUSA5-5</strain>
    </source>
</reference>
<comment type="cofactor">
    <cofactor evidence="5">
        <name>Fe(2+)</name>
        <dbReference type="ChEBI" id="CHEBI:29033"/>
    </cofactor>
    <text evidence="5">Binds 1 Fe(2+) ion per subunit.</text>
</comment>
<keyword evidence="7" id="KW-1185">Reference proteome</keyword>
<evidence type="ECO:0000256" key="5">
    <source>
        <dbReference type="RuleBase" id="RU364048"/>
    </source>
</evidence>
<dbReference type="InterPro" id="IPR004294">
    <property type="entry name" value="Carotenoid_Oase"/>
</dbReference>
<accession>A0ABX1BB03</accession>
<evidence type="ECO:0000256" key="3">
    <source>
        <dbReference type="ARBA" id="ARBA00023002"/>
    </source>
</evidence>
<dbReference type="GO" id="GO:0051213">
    <property type="term" value="F:dioxygenase activity"/>
    <property type="evidence" value="ECO:0007669"/>
    <property type="project" value="UniProtKB-KW"/>
</dbReference>
<evidence type="ECO:0000256" key="4">
    <source>
        <dbReference type="ARBA" id="ARBA00023004"/>
    </source>
</evidence>
<evidence type="ECO:0000256" key="2">
    <source>
        <dbReference type="ARBA" id="ARBA00022723"/>
    </source>
</evidence>
<evidence type="ECO:0000256" key="1">
    <source>
        <dbReference type="ARBA" id="ARBA00006787"/>
    </source>
</evidence>
<sequence length="482" mass="53309">MPRRRPVLRWALPRPLREGPVIDPQTVAQYDLPGHLRAVPDEIDATGLPVTGALPPELDGRYLRNGPNPLPGQRSGHLQAGHGMLHGVRLSGGRAEWYRNRWVRTGAFHGRPFVTPDGRVDLASTSANTHVMAHADRVYALVEVGLPYEVTPDLGTVGPCDFGGRLTTAMTAHPKRDPATGELHFFGYGFRPPYLTYHRLDAKGELVHSREVPVRAGTMMHDFAVTEHHVVWLDLPMTFQLALAGQGMPYGWDDAHGARLGLMRHDRPGAQVTWFDIEPCWIFHVGNAHEDATGRVLMDAVRYSPQEWTALWALLSRDDASRGFVPSDPAVGRARLHRWTLDPATGTATEQPLDDRVVEFPTIDDDVTGRRSRYLYTVSGSEPRSRDHCAVVKYDLDTGACDVHELDEDTMVGEAVFVPAAQGPRQEDDGWLMTITTRRDGSASQLLVLDATHVRGGPVASVDLPRGVPTGFHGSWIPDRRP</sequence>
<dbReference type="PANTHER" id="PTHR10543:SF89">
    <property type="entry name" value="CAROTENOID 9,10(9',10')-CLEAVAGE DIOXYGENASE 1"/>
    <property type="match status" value="1"/>
</dbReference>
<protein>
    <recommendedName>
        <fullName evidence="5">Dioxygenase</fullName>
        <ecNumber evidence="5">1.13.11.-</ecNumber>
    </recommendedName>
</protein>
<dbReference type="Proteomes" id="UP000696294">
    <property type="component" value="Unassembled WGS sequence"/>
</dbReference>
<dbReference type="Pfam" id="PF03055">
    <property type="entry name" value="RPE65"/>
    <property type="match status" value="1"/>
</dbReference>
<keyword evidence="5 6" id="KW-0223">Dioxygenase</keyword>
<comment type="similarity">
    <text evidence="1 5">Belongs to the carotenoid oxygenase family.</text>
</comment>
<keyword evidence="3 5" id="KW-0560">Oxidoreductase</keyword>
<name>A0ABX1BB03_9ACTN</name>
<organism evidence="6 7">
    <name type="scientific">Nonomuraea composti</name>
    <dbReference type="NCBI Taxonomy" id="2720023"/>
    <lineage>
        <taxon>Bacteria</taxon>
        <taxon>Bacillati</taxon>
        <taxon>Actinomycetota</taxon>
        <taxon>Actinomycetes</taxon>
        <taxon>Streptosporangiales</taxon>
        <taxon>Streptosporangiaceae</taxon>
        <taxon>Nonomuraea</taxon>
    </lineage>
</organism>
<evidence type="ECO:0000313" key="6">
    <source>
        <dbReference type="EMBL" id="NJP94960.1"/>
    </source>
</evidence>